<sequence>MANLFYKPLILSTPTFFPPQSLPPSQKNFRPSWKSKFQNRGGVSCRICGLTNHAANSCRHRYHQYNNYTQSRPQRSQFQPYSAPATPYLPQAHIGYQSPSHPFMGQYAESNVQPWIADGGATAHIHQT</sequence>
<evidence type="ECO:0000313" key="2">
    <source>
        <dbReference type="Proteomes" id="UP000008311"/>
    </source>
</evidence>
<dbReference type="EMBL" id="EQ973917">
    <property type="protein sequence ID" value="EEF38901.1"/>
    <property type="molecule type" value="Genomic_DNA"/>
</dbReference>
<protein>
    <submittedName>
        <fullName evidence="1">Uncharacterized protein</fullName>
    </submittedName>
</protein>
<accession>B9SBS3</accession>
<name>B9SBS3_RICCO</name>
<dbReference type="InParanoid" id="B9SBS3"/>
<dbReference type="AlphaFoldDB" id="B9SBS3"/>
<organism evidence="1 2">
    <name type="scientific">Ricinus communis</name>
    <name type="common">Castor bean</name>
    <dbReference type="NCBI Taxonomy" id="3988"/>
    <lineage>
        <taxon>Eukaryota</taxon>
        <taxon>Viridiplantae</taxon>
        <taxon>Streptophyta</taxon>
        <taxon>Embryophyta</taxon>
        <taxon>Tracheophyta</taxon>
        <taxon>Spermatophyta</taxon>
        <taxon>Magnoliopsida</taxon>
        <taxon>eudicotyledons</taxon>
        <taxon>Gunneridae</taxon>
        <taxon>Pentapetalae</taxon>
        <taxon>rosids</taxon>
        <taxon>fabids</taxon>
        <taxon>Malpighiales</taxon>
        <taxon>Euphorbiaceae</taxon>
        <taxon>Acalyphoideae</taxon>
        <taxon>Acalypheae</taxon>
        <taxon>Ricinus</taxon>
    </lineage>
</organism>
<proteinExistence type="predicted"/>
<evidence type="ECO:0000313" key="1">
    <source>
        <dbReference type="EMBL" id="EEF38901.1"/>
    </source>
</evidence>
<reference evidence="2" key="1">
    <citation type="journal article" date="2010" name="Nat. Biotechnol.">
        <title>Draft genome sequence of the oilseed species Ricinus communis.</title>
        <authorList>
            <person name="Chan A.P."/>
            <person name="Crabtree J."/>
            <person name="Zhao Q."/>
            <person name="Lorenzi H."/>
            <person name="Orvis J."/>
            <person name="Puiu D."/>
            <person name="Melake-Berhan A."/>
            <person name="Jones K.M."/>
            <person name="Redman J."/>
            <person name="Chen G."/>
            <person name="Cahoon E.B."/>
            <person name="Gedil M."/>
            <person name="Stanke M."/>
            <person name="Haas B.J."/>
            <person name="Wortman J.R."/>
            <person name="Fraser-Liggett C.M."/>
            <person name="Ravel J."/>
            <person name="Rabinowicz P.D."/>
        </authorList>
    </citation>
    <scope>NUCLEOTIDE SEQUENCE [LARGE SCALE GENOMIC DNA]</scope>
    <source>
        <strain evidence="2">cv. Hale</strain>
    </source>
</reference>
<gene>
    <name evidence="1" type="ORF">RCOM_1043030</name>
</gene>
<dbReference type="Proteomes" id="UP000008311">
    <property type="component" value="Unassembled WGS sequence"/>
</dbReference>
<keyword evidence="2" id="KW-1185">Reference proteome</keyword>